<dbReference type="InParanoid" id="A0A409XXH3"/>
<comment type="caution">
    <text evidence="2">The sequence shown here is derived from an EMBL/GenBank/DDBJ whole genome shotgun (WGS) entry which is preliminary data.</text>
</comment>
<proteinExistence type="predicted"/>
<name>A0A409XXH3_9AGAR</name>
<sequence length="63" mass="7600">MAMPAHEQREKNAREDEEVEWKEGREGRQGPWMEKEIVPSIKETHNHEPHQSRNEHYSNPEPR</sequence>
<evidence type="ECO:0000313" key="2">
    <source>
        <dbReference type="EMBL" id="PPQ95433.1"/>
    </source>
</evidence>
<dbReference type="Proteomes" id="UP000284706">
    <property type="component" value="Unassembled WGS sequence"/>
</dbReference>
<evidence type="ECO:0000313" key="3">
    <source>
        <dbReference type="Proteomes" id="UP000284706"/>
    </source>
</evidence>
<feature type="compositionally biased region" description="Basic and acidic residues" evidence="1">
    <location>
        <begin position="1"/>
        <end position="14"/>
    </location>
</feature>
<accession>A0A409XXH3</accession>
<protein>
    <submittedName>
        <fullName evidence="2">Uncharacterized protein</fullName>
    </submittedName>
</protein>
<dbReference type="AlphaFoldDB" id="A0A409XXH3"/>
<reference evidence="2 3" key="1">
    <citation type="journal article" date="2018" name="Evol. Lett.">
        <title>Horizontal gene cluster transfer increased hallucinogenic mushroom diversity.</title>
        <authorList>
            <person name="Reynolds H.T."/>
            <person name="Vijayakumar V."/>
            <person name="Gluck-Thaler E."/>
            <person name="Korotkin H.B."/>
            <person name="Matheny P.B."/>
            <person name="Slot J.C."/>
        </authorList>
    </citation>
    <scope>NUCLEOTIDE SEQUENCE [LARGE SCALE GENOMIC DNA]</scope>
    <source>
        <strain evidence="2 3">SRW20</strain>
    </source>
</reference>
<feature type="region of interest" description="Disordered" evidence="1">
    <location>
        <begin position="1"/>
        <end position="63"/>
    </location>
</feature>
<organism evidence="2 3">
    <name type="scientific">Gymnopilus dilepis</name>
    <dbReference type="NCBI Taxonomy" id="231916"/>
    <lineage>
        <taxon>Eukaryota</taxon>
        <taxon>Fungi</taxon>
        <taxon>Dikarya</taxon>
        <taxon>Basidiomycota</taxon>
        <taxon>Agaricomycotina</taxon>
        <taxon>Agaricomycetes</taxon>
        <taxon>Agaricomycetidae</taxon>
        <taxon>Agaricales</taxon>
        <taxon>Agaricineae</taxon>
        <taxon>Hymenogastraceae</taxon>
        <taxon>Gymnopilus</taxon>
    </lineage>
</organism>
<feature type="compositionally biased region" description="Basic and acidic residues" evidence="1">
    <location>
        <begin position="21"/>
        <end position="63"/>
    </location>
</feature>
<dbReference type="EMBL" id="NHYE01001426">
    <property type="protein sequence ID" value="PPQ95433.1"/>
    <property type="molecule type" value="Genomic_DNA"/>
</dbReference>
<gene>
    <name evidence="2" type="ORF">CVT26_008455</name>
</gene>
<keyword evidence="3" id="KW-1185">Reference proteome</keyword>
<evidence type="ECO:0000256" key="1">
    <source>
        <dbReference type="SAM" id="MobiDB-lite"/>
    </source>
</evidence>